<dbReference type="Pfam" id="PF19558">
    <property type="entry name" value="DUF6080"/>
    <property type="match status" value="1"/>
</dbReference>
<dbReference type="Proteomes" id="UP000315377">
    <property type="component" value="Chromosome"/>
</dbReference>
<feature type="transmembrane region" description="Helical" evidence="1">
    <location>
        <begin position="99"/>
        <end position="119"/>
    </location>
</feature>
<keyword evidence="1" id="KW-0472">Membrane</keyword>
<reference evidence="3 4" key="1">
    <citation type="submission" date="2019-07" db="EMBL/GenBank/DDBJ databases">
        <title>Paenibacillus thiaminolyticus NRRL B-4156.</title>
        <authorList>
            <person name="Hehnly C."/>
            <person name="Zhang L."/>
        </authorList>
    </citation>
    <scope>NUCLEOTIDE SEQUENCE [LARGE SCALE GENOMIC DNA]</scope>
    <source>
        <strain evidence="3 4">NRRL B-4156</strain>
    </source>
</reference>
<dbReference type="AlphaFoldDB" id="A0AAP9DRY2"/>
<evidence type="ECO:0000256" key="1">
    <source>
        <dbReference type="SAM" id="Phobius"/>
    </source>
</evidence>
<feature type="transmembrane region" description="Helical" evidence="1">
    <location>
        <begin position="125"/>
        <end position="145"/>
    </location>
</feature>
<organism evidence="3 4">
    <name type="scientific">Paenibacillus thiaminolyticus</name>
    <name type="common">Bacillus thiaminolyticus</name>
    <dbReference type="NCBI Taxonomy" id="49283"/>
    <lineage>
        <taxon>Bacteria</taxon>
        <taxon>Bacillati</taxon>
        <taxon>Bacillota</taxon>
        <taxon>Bacilli</taxon>
        <taxon>Bacillales</taxon>
        <taxon>Paenibacillaceae</taxon>
        <taxon>Paenibacillus</taxon>
    </lineage>
</organism>
<dbReference type="RefSeq" id="WP_087442536.1">
    <property type="nucleotide sequence ID" value="NZ_CABMNB010000025.1"/>
</dbReference>
<feature type="transmembrane region" description="Helical" evidence="1">
    <location>
        <begin position="16"/>
        <end position="33"/>
    </location>
</feature>
<feature type="transmembrane region" description="Helical" evidence="1">
    <location>
        <begin position="334"/>
        <end position="354"/>
    </location>
</feature>
<dbReference type="InterPro" id="IPR045726">
    <property type="entry name" value="DUF6080"/>
</dbReference>
<evidence type="ECO:0000313" key="2">
    <source>
        <dbReference type="EMBL" id="MCY9609282.1"/>
    </source>
</evidence>
<feature type="transmembrane region" description="Helical" evidence="1">
    <location>
        <begin position="360"/>
        <end position="377"/>
    </location>
</feature>
<feature type="transmembrane region" description="Helical" evidence="1">
    <location>
        <begin position="306"/>
        <end position="327"/>
    </location>
</feature>
<feature type="transmembrane region" description="Helical" evidence="1">
    <location>
        <begin position="217"/>
        <end position="239"/>
    </location>
</feature>
<feature type="transmembrane region" description="Helical" evidence="1">
    <location>
        <begin position="389"/>
        <end position="407"/>
    </location>
</feature>
<keyword evidence="1" id="KW-0812">Transmembrane</keyword>
<reference evidence="2 5" key="2">
    <citation type="submission" date="2022-05" db="EMBL/GenBank/DDBJ databases">
        <title>Genome Sequencing of Bee-Associated Microbes.</title>
        <authorList>
            <person name="Dunlap C."/>
        </authorList>
    </citation>
    <scope>NUCLEOTIDE SEQUENCE [LARGE SCALE GENOMIC DNA]</scope>
    <source>
        <strain evidence="2 5">NRRL B-14613</strain>
    </source>
</reference>
<dbReference type="GeneID" id="76995563"/>
<dbReference type="Proteomes" id="UP001209276">
    <property type="component" value="Unassembled WGS sequence"/>
</dbReference>
<evidence type="ECO:0000313" key="5">
    <source>
        <dbReference type="Proteomes" id="UP001209276"/>
    </source>
</evidence>
<keyword evidence="5" id="KW-1185">Reference proteome</keyword>
<sequence>MQFWKTVFGVKQDNRTALLLFLGFFLFYFWLNLPFITYMERNQAVLAEYSPFYGAPFTLNLFNFDPSLYYAPQSSVIHPLINYLSAPLKQAASMTMGNGLFLGIQSAMNACGVVLMYYYLRRNSYGNALSIGTAVFFGASSYQIFSALIPDSYPYAVLIILLTVLYAQYCRHHEKLGVWPVSLLLTLNFGITVTNAATAVGSLFISTLRKSRTYLNACLKIAGVSLLLVALLSGMQFVLFPGNSWITTWQHNIQAGGFSYVAPFSFAHHWKALYSMIESPIVTPRLAMIDDSVMAFVTNLSNPFPLYGHLIGIVVIGLTLLALFIGYRSREVQSLAVYPLFALLLHIVVGFGLAAFQYDMYLYAGHYLFALFLLSAWGVHRCGWSARRVLTGVIIACAAVTLIHNIIGHAAALDTIQQVYIQIGSASLRS</sequence>
<evidence type="ECO:0000313" key="4">
    <source>
        <dbReference type="Proteomes" id="UP000315377"/>
    </source>
</evidence>
<proteinExistence type="predicted"/>
<keyword evidence="1" id="KW-1133">Transmembrane helix</keyword>
<feature type="transmembrane region" description="Helical" evidence="1">
    <location>
        <begin position="181"/>
        <end position="205"/>
    </location>
</feature>
<evidence type="ECO:0000313" key="3">
    <source>
        <dbReference type="EMBL" id="QDM43136.1"/>
    </source>
</evidence>
<dbReference type="EMBL" id="JAMDMM010000037">
    <property type="protein sequence ID" value="MCY9609282.1"/>
    <property type="molecule type" value="Genomic_DNA"/>
</dbReference>
<protein>
    <submittedName>
        <fullName evidence="2">DUF6080 domain-containing protein</fullName>
    </submittedName>
</protein>
<accession>A0AAP9DRY2</accession>
<gene>
    <name evidence="3" type="ORF">FLT43_06175</name>
    <name evidence="2" type="ORF">M5W83_19220</name>
</gene>
<dbReference type="EMBL" id="CP041405">
    <property type="protein sequence ID" value="QDM43136.1"/>
    <property type="molecule type" value="Genomic_DNA"/>
</dbReference>
<name>A0AAP9DRY2_PANTH</name>